<evidence type="ECO:0000313" key="2">
    <source>
        <dbReference type="Proteomes" id="UP000466864"/>
    </source>
</evidence>
<dbReference type="SUPFAM" id="SSF52218">
    <property type="entry name" value="Flavoproteins"/>
    <property type="match status" value="1"/>
</dbReference>
<dbReference type="RefSeq" id="WP_154458896.1">
    <property type="nucleotide sequence ID" value="NZ_VUMV01000011.1"/>
</dbReference>
<sequence>MKAAVRFYSRSGNTKLVADAIAGALGISAVSVDAPEAELKEKADVLFVGGALYAYGLDRHLKDYLANLSAGQVGKAVIFSTSWISKHSIDLIRKALEAKGIPVEKETFYVKNKAGQEQLEAAAAFAKKIAG</sequence>
<protein>
    <submittedName>
        <fullName evidence="1">Flavodoxin</fullName>
    </submittedName>
</protein>
<keyword evidence="2" id="KW-1185">Reference proteome</keyword>
<dbReference type="AlphaFoldDB" id="A0A7X2PA09"/>
<name>A0A7X2PA09_9FIRM</name>
<evidence type="ECO:0000313" key="1">
    <source>
        <dbReference type="EMBL" id="MST82992.1"/>
    </source>
</evidence>
<reference evidence="1 2" key="1">
    <citation type="submission" date="2019-08" db="EMBL/GenBank/DDBJ databases">
        <title>In-depth cultivation of the pig gut microbiome towards novel bacterial diversity and tailored functional studies.</title>
        <authorList>
            <person name="Wylensek D."/>
            <person name="Hitch T.C.A."/>
            <person name="Clavel T."/>
        </authorList>
    </citation>
    <scope>NUCLEOTIDE SEQUENCE [LARGE SCALE GENOMIC DNA]</scope>
    <source>
        <strain evidence="1 2">Oil+RF-744-WCA-WT-13</strain>
    </source>
</reference>
<dbReference type="EMBL" id="VUMV01000011">
    <property type="protein sequence ID" value="MST82992.1"/>
    <property type="molecule type" value="Genomic_DNA"/>
</dbReference>
<dbReference type="InterPro" id="IPR029039">
    <property type="entry name" value="Flavoprotein-like_sf"/>
</dbReference>
<comment type="caution">
    <text evidence="1">The sequence shown here is derived from an EMBL/GenBank/DDBJ whole genome shotgun (WGS) entry which is preliminary data.</text>
</comment>
<proteinExistence type="predicted"/>
<organism evidence="1 2">
    <name type="scientific">Bilifractor porci</name>
    <dbReference type="NCBI Taxonomy" id="2606636"/>
    <lineage>
        <taxon>Bacteria</taxon>
        <taxon>Bacillati</taxon>
        <taxon>Bacillota</taxon>
        <taxon>Clostridia</taxon>
        <taxon>Lachnospirales</taxon>
        <taxon>Lachnospiraceae</taxon>
        <taxon>Bilifractor</taxon>
    </lineage>
</organism>
<gene>
    <name evidence="1" type="ORF">FYJ60_11850</name>
</gene>
<accession>A0A7X2PA09</accession>
<dbReference type="Proteomes" id="UP000466864">
    <property type="component" value="Unassembled WGS sequence"/>
</dbReference>
<dbReference type="Gene3D" id="3.40.50.360">
    <property type="match status" value="1"/>
</dbReference>